<evidence type="ECO:0000313" key="2">
    <source>
        <dbReference type="Proteomes" id="UP000887013"/>
    </source>
</evidence>
<keyword evidence="2" id="KW-1185">Reference proteome</keyword>
<protein>
    <submittedName>
        <fullName evidence="1">Uncharacterized protein</fullName>
    </submittedName>
</protein>
<evidence type="ECO:0000313" key="1">
    <source>
        <dbReference type="EMBL" id="GFS31385.1"/>
    </source>
</evidence>
<dbReference type="EMBL" id="BMAW01087746">
    <property type="protein sequence ID" value="GFS31385.1"/>
    <property type="molecule type" value="Genomic_DNA"/>
</dbReference>
<dbReference type="AlphaFoldDB" id="A0A8X6I7Q0"/>
<dbReference type="OrthoDB" id="10292683at2759"/>
<comment type="caution">
    <text evidence="1">The sequence shown here is derived from an EMBL/GenBank/DDBJ whole genome shotgun (WGS) entry which is preliminary data.</text>
</comment>
<name>A0A8X6I7Q0_NEPPI</name>
<accession>A0A8X6I7Q0</accession>
<sequence length="79" mass="8999">MGAYRSITQALLLEKLSQAIKIRSKTHKDAFESPNGSDCSRRDIKSKFRLNSSTSFITGLMTGVRRRHVRFVIKSRGKE</sequence>
<dbReference type="Proteomes" id="UP000887013">
    <property type="component" value="Unassembled WGS sequence"/>
</dbReference>
<gene>
    <name evidence="1" type="ORF">NPIL_604821</name>
</gene>
<organism evidence="1 2">
    <name type="scientific">Nephila pilipes</name>
    <name type="common">Giant wood spider</name>
    <name type="synonym">Nephila maculata</name>
    <dbReference type="NCBI Taxonomy" id="299642"/>
    <lineage>
        <taxon>Eukaryota</taxon>
        <taxon>Metazoa</taxon>
        <taxon>Ecdysozoa</taxon>
        <taxon>Arthropoda</taxon>
        <taxon>Chelicerata</taxon>
        <taxon>Arachnida</taxon>
        <taxon>Araneae</taxon>
        <taxon>Araneomorphae</taxon>
        <taxon>Entelegynae</taxon>
        <taxon>Araneoidea</taxon>
        <taxon>Nephilidae</taxon>
        <taxon>Nephila</taxon>
    </lineage>
</organism>
<reference evidence="1" key="1">
    <citation type="submission" date="2020-08" db="EMBL/GenBank/DDBJ databases">
        <title>Multicomponent nature underlies the extraordinary mechanical properties of spider dragline silk.</title>
        <authorList>
            <person name="Kono N."/>
            <person name="Nakamura H."/>
            <person name="Mori M."/>
            <person name="Yoshida Y."/>
            <person name="Ohtoshi R."/>
            <person name="Malay A.D."/>
            <person name="Moran D.A.P."/>
            <person name="Tomita M."/>
            <person name="Numata K."/>
            <person name="Arakawa K."/>
        </authorList>
    </citation>
    <scope>NUCLEOTIDE SEQUENCE</scope>
</reference>
<proteinExistence type="predicted"/>